<keyword evidence="3" id="KW-1185">Reference proteome</keyword>
<keyword evidence="1" id="KW-1133">Transmembrane helix</keyword>
<feature type="transmembrane region" description="Helical" evidence="1">
    <location>
        <begin position="6"/>
        <end position="25"/>
    </location>
</feature>
<name>A0ABU5ELA6_9FLAO</name>
<feature type="transmembrane region" description="Helical" evidence="1">
    <location>
        <begin position="99"/>
        <end position="117"/>
    </location>
</feature>
<evidence type="ECO:0000313" key="3">
    <source>
        <dbReference type="Proteomes" id="UP001285855"/>
    </source>
</evidence>
<organism evidence="2 3">
    <name type="scientific">Winogradskyella aquimaris</name>
    <dbReference type="NCBI Taxonomy" id="864074"/>
    <lineage>
        <taxon>Bacteria</taxon>
        <taxon>Pseudomonadati</taxon>
        <taxon>Bacteroidota</taxon>
        <taxon>Flavobacteriia</taxon>
        <taxon>Flavobacteriales</taxon>
        <taxon>Flavobacteriaceae</taxon>
        <taxon>Winogradskyella</taxon>
    </lineage>
</organism>
<feature type="transmembrane region" description="Helical" evidence="1">
    <location>
        <begin position="59"/>
        <end position="87"/>
    </location>
</feature>
<keyword evidence="1" id="KW-0472">Membrane</keyword>
<dbReference type="EMBL" id="JAXDAE010000002">
    <property type="protein sequence ID" value="MDY2586323.1"/>
    <property type="molecule type" value="Genomic_DNA"/>
</dbReference>
<comment type="caution">
    <text evidence="2">The sequence shown here is derived from an EMBL/GenBank/DDBJ whole genome shotgun (WGS) entry which is preliminary data.</text>
</comment>
<dbReference type="SUPFAM" id="SSF52540">
    <property type="entry name" value="P-loop containing nucleoside triphosphate hydrolases"/>
    <property type="match status" value="1"/>
</dbReference>
<keyword evidence="1" id="KW-0812">Transmembrane</keyword>
<dbReference type="Proteomes" id="UP001285855">
    <property type="component" value="Unassembled WGS sequence"/>
</dbReference>
<protein>
    <submittedName>
        <fullName evidence="2">Sulfotransferase domain-containing protein</fullName>
    </submittedName>
</protein>
<dbReference type="InterPro" id="IPR027417">
    <property type="entry name" value="P-loop_NTPase"/>
</dbReference>
<proteinExistence type="predicted"/>
<gene>
    <name evidence="2" type="ORF">SNF14_03145</name>
</gene>
<dbReference type="RefSeq" id="WP_320554696.1">
    <property type="nucleotide sequence ID" value="NZ_JAXDAE010000002.1"/>
</dbReference>
<sequence>MLYLIVAGISGFALAASLLVLKKIFFELIESSVSLTNEVLSKEDESIKQKKLIVALKRILISLLKTVVAFIIIACATLLPLYLYSLFSKTNFESLDFTSLWFILSLSIGSIIPFFLFKKKRNDDNYSEASKLFHRLILNNYNLSKLLFSFDRKFKKGEKIKEESNFVIVSGLARAGTTSLTDQLFKAGKFSSLDYSNMPLLLAPNLWKKLYNPKNAELKERKHGDKMMFGLNTIEALEEYFFKVFLNDSFIGDSILTKHDITEEVYEKYLAYQSLIRSDNSHLYLSKNNNLILRYPSLRSLNRDFKAIFLFRNPVEHADSLLNQHLRFSDFQHDDDFIETYMDWLGHHEFGHNQKVFSFDNKPVIIEYDKGTLDYWLSVWLNYYSYLLTLDDSAIILINYQDYLSNPKDVLVHLQNELKMEFDLSNVKPFKNNKTIDTSGCNKELLDATEKVYDQLKQKKVSI</sequence>
<reference evidence="2 3" key="1">
    <citation type="submission" date="2023-11" db="EMBL/GenBank/DDBJ databases">
        <title>Winogradskyella pelagius sp. nov., isolated from coastal sediment.</title>
        <authorList>
            <person name="Li F."/>
        </authorList>
    </citation>
    <scope>NUCLEOTIDE SEQUENCE [LARGE SCALE GENOMIC DNA]</scope>
    <source>
        <strain evidence="2 3">KCTC 23502</strain>
    </source>
</reference>
<dbReference type="Gene3D" id="3.40.50.300">
    <property type="entry name" value="P-loop containing nucleotide triphosphate hydrolases"/>
    <property type="match status" value="1"/>
</dbReference>
<evidence type="ECO:0000256" key="1">
    <source>
        <dbReference type="SAM" id="Phobius"/>
    </source>
</evidence>
<evidence type="ECO:0000313" key="2">
    <source>
        <dbReference type="EMBL" id="MDY2586323.1"/>
    </source>
</evidence>
<accession>A0ABU5ELA6</accession>